<comment type="caution">
    <text evidence="1">The sequence shown here is derived from an EMBL/GenBank/DDBJ whole genome shotgun (WGS) entry which is preliminary data.</text>
</comment>
<name>A0AAV5JR22_9ROSI</name>
<evidence type="ECO:0008006" key="3">
    <source>
        <dbReference type="Google" id="ProtNLM"/>
    </source>
</evidence>
<organism evidence="1 2">
    <name type="scientific">Rubroshorea leprosula</name>
    <dbReference type="NCBI Taxonomy" id="152421"/>
    <lineage>
        <taxon>Eukaryota</taxon>
        <taxon>Viridiplantae</taxon>
        <taxon>Streptophyta</taxon>
        <taxon>Embryophyta</taxon>
        <taxon>Tracheophyta</taxon>
        <taxon>Spermatophyta</taxon>
        <taxon>Magnoliopsida</taxon>
        <taxon>eudicotyledons</taxon>
        <taxon>Gunneridae</taxon>
        <taxon>Pentapetalae</taxon>
        <taxon>rosids</taxon>
        <taxon>malvids</taxon>
        <taxon>Malvales</taxon>
        <taxon>Dipterocarpaceae</taxon>
        <taxon>Rubroshorea</taxon>
    </lineage>
</organism>
<accession>A0AAV5JR22</accession>
<dbReference type="EMBL" id="BPVZ01000040">
    <property type="protein sequence ID" value="GKV14012.1"/>
    <property type="molecule type" value="Genomic_DNA"/>
</dbReference>
<sequence>MPSFDQPSFFTNPSVELFLSDSNVATFDELYNASPHAPTSSTEVDLPVGNALDNFEPFSTSSSISLVDVAFDIVESPNELVVPFSSHLTRMDVKNAFLNGDLEEEVYMKQPPGLNRPLNNTARGMVLLLLYIDDMILTVDDMIVTGDDTAVTSSNDGYPLSQVNYASDLVSKVELSDSKSVSTPFEPNVKLTPMDSFPLSYPTRYW</sequence>
<dbReference type="AlphaFoldDB" id="A0AAV5JR22"/>
<keyword evidence="2" id="KW-1185">Reference proteome</keyword>
<evidence type="ECO:0000313" key="2">
    <source>
        <dbReference type="Proteomes" id="UP001054252"/>
    </source>
</evidence>
<gene>
    <name evidence="1" type="ORF">SLEP1_g24949</name>
</gene>
<protein>
    <recommendedName>
        <fullName evidence="3">Reverse transcriptase Ty1/copia-type domain-containing protein</fullName>
    </recommendedName>
</protein>
<proteinExistence type="predicted"/>
<dbReference type="Proteomes" id="UP001054252">
    <property type="component" value="Unassembled WGS sequence"/>
</dbReference>
<reference evidence="1 2" key="1">
    <citation type="journal article" date="2021" name="Commun. Biol.">
        <title>The genome of Shorea leprosula (Dipterocarpaceae) highlights the ecological relevance of drought in aseasonal tropical rainforests.</title>
        <authorList>
            <person name="Ng K.K.S."/>
            <person name="Kobayashi M.J."/>
            <person name="Fawcett J.A."/>
            <person name="Hatakeyama M."/>
            <person name="Paape T."/>
            <person name="Ng C.H."/>
            <person name="Ang C.C."/>
            <person name="Tnah L.H."/>
            <person name="Lee C.T."/>
            <person name="Nishiyama T."/>
            <person name="Sese J."/>
            <person name="O'Brien M.J."/>
            <person name="Copetti D."/>
            <person name="Mohd Noor M.I."/>
            <person name="Ong R.C."/>
            <person name="Putra M."/>
            <person name="Sireger I.Z."/>
            <person name="Indrioko S."/>
            <person name="Kosugi Y."/>
            <person name="Izuno A."/>
            <person name="Isagi Y."/>
            <person name="Lee S.L."/>
            <person name="Shimizu K.K."/>
        </authorList>
    </citation>
    <scope>NUCLEOTIDE SEQUENCE [LARGE SCALE GENOMIC DNA]</scope>
    <source>
        <strain evidence="1">214</strain>
    </source>
</reference>
<evidence type="ECO:0000313" key="1">
    <source>
        <dbReference type="EMBL" id="GKV14012.1"/>
    </source>
</evidence>